<feature type="transmembrane region" description="Helical" evidence="9">
    <location>
        <begin position="21"/>
        <end position="44"/>
    </location>
</feature>
<dbReference type="Proteomes" id="UP000276901">
    <property type="component" value="Unassembled WGS sequence"/>
</dbReference>
<dbReference type="RefSeq" id="WP_123957100.1">
    <property type="nucleotide sequence ID" value="NZ_CP015029.1"/>
</dbReference>
<dbReference type="GO" id="GO:0015232">
    <property type="term" value="F:heme transmembrane transporter activity"/>
    <property type="evidence" value="ECO:0007669"/>
    <property type="project" value="InterPro"/>
</dbReference>
<keyword evidence="9" id="KW-0813">Transport</keyword>
<keyword evidence="6 9" id="KW-0201">Cytochrome c-type biogenesis</keyword>
<evidence type="ECO:0000313" key="13">
    <source>
        <dbReference type="Proteomes" id="UP000276901"/>
    </source>
</evidence>
<protein>
    <recommendedName>
        <fullName evidence="4 9">Heme exporter protein C</fullName>
    </recommendedName>
    <alternativeName>
        <fullName evidence="9">Cytochrome c-type biogenesis protein</fullName>
    </alternativeName>
</protein>
<dbReference type="AlphaFoldDB" id="A0AAE6X4S8"/>
<feature type="domain" description="Cytochrome c assembly protein" evidence="10">
    <location>
        <begin position="18"/>
        <end position="184"/>
    </location>
</feature>
<dbReference type="Proteomes" id="UP000502287">
    <property type="component" value="Chromosome"/>
</dbReference>
<keyword evidence="9" id="KW-0997">Cell inner membrane</keyword>
<comment type="function">
    <text evidence="1 9">Required for the export of heme to the periplasm for the biogenesis of c-type cytochromes.</text>
</comment>
<feature type="transmembrane region" description="Helical" evidence="9">
    <location>
        <begin position="56"/>
        <end position="84"/>
    </location>
</feature>
<dbReference type="PRINTS" id="PR01386">
    <property type="entry name" value="CCMCBIOGNSIS"/>
</dbReference>
<evidence type="ECO:0000256" key="2">
    <source>
        <dbReference type="ARBA" id="ARBA00004141"/>
    </source>
</evidence>
<feature type="transmembrane region" description="Helical" evidence="9">
    <location>
        <begin position="127"/>
        <end position="149"/>
    </location>
</feature>
<evidence type="ECO:0000256" key="1">
    <source>
        <dbReference type="ARBA" id="ARBA00002442"/>
    </source>
</evidence>
<reference evidence="12 13" key="2">
    <citation type="submission" date="2018-11" db="EMBL/GenBank/DDBJ databases">
        <title>Genomic Encyclopedia of Type Strains, Phase IV (KMG-IV): sequencing the most valuable type-strain genomes for metagenomic binning, comparative biology and taxonomic classification.</title>
        <authorList>
            <person name="Goeker M."/>
        </authorList>
    </citation>
    <scope>NUCLEOTIDE SEQUENCE [LARGE SCALE GENOMIC DNA]</scope>
    <source>
        <strain evidence="12 13">DSM 25797</strain>
    </source>
</reference>
<keyword evidence="5 9" id="KW-0812">Transmembrane</keyword>
<dbReference type="GO" id="GO:0020037">
    <property type="term" value="F:heme binding"/>
    <property type="evidence" value="ECO:0007669"/>
    <property type="project" value="InterPro"/>
</dbReference>
<evidence type="ECO:0000256" key="7">
    <source>
        <dbReference type="ARBA" id="ARBA00022989"/>
    </source>
</evidence>
<evidence type="ECO:0000256" key="5">
    <source>
        <dbReference type="ARBA" id="ARBA00022692"/>
    </source>
</evidence>
<proteinExistence type="inferred from homology"/>
<evidence type="ECO:0000313" key="11">
    <source>
        <dbReference type="EMBL" id="QIM64895.1"/>
    </source>
</evidence>
<feature type="transmembrane region" description="Helical" evidence="9">
    <location>
        <begin position="201"/>
        <end position="224"/>
    </location>
</feature>
<dbReference type="NCBIfam" id="TIGR01191">
    <property type="entry name" value="ccmC"/>
    <property type="match status" value="1"/>
</dbReference>
<evidence type="ECO:0000259" key="10">
    <source>
        <dbReference type="Pfam" id="PF01578"/>
    </source>
</evidence>
<name>A0AAE6X4S8_9PAST</name>
<organism evidence="11 14">
    <name type="scientific">Frederiksenia canicola</name>
    <dbReference type="NCBI Taxonomy" id="123824"/>
    <lineage>
        <taxon>Bacteria</taxon>
        <taxon>Pseudomonadati</taxon>
        <taxon>Pseudomonadota</taxon>
        <taxon>Gammaproteobacteria</taxon>
        <taxon>Pasteurellales</taxon>
        <taxon>Pasteurellaceae</taxon>
        <taxon>Frederiksenia</taxon>
    </lineage>
</organism>
<dbReference type="GO" id="GO:0005886">
    <property type="term" value="C:plasma membrane"/>
    <property type="evidence" value="ECO:0007669"/>
    <property type="project" value="UniProtKB-SubCell"/>
</dbReference>
<reference evidence="11 14" key="1">
    <citation type="submission" date="2016-03" db="EMBL/GenBank/DDBJ databases">
        <authorList>
            <person name="Hansen M.J."/>
            <person name="Bojesen A.M."/>
            <person name="Planet P."/>
        </authorList>
    </citation>
    <scope>NUCLEOTIDE SEQUENCE [LARGE SCALE GENOMIC DNA]</scope>
    <source>
        <strain evidence="11 14">HPA 21</strain>
    </source>
</reference>
<keyword evidence="13" id="KW-1185">Reference proteome</keyword>
<dbReference type="PANTHER" id="PTHR30071:SF1">
    <property type="entry name" value="CYTOCHROME B_B6 PROTEIN-RELATED"/>
    <property type="match status" value="1"/>
</dbReference>
<evidence type="ECO:0000256" key="6">
    <source>
        <dbReference type="ARBA" id="ARBA00022748"/>
    </source>
</evidence>
<accession>A0AAE6X4S8</accession>
<evidence type="ECO:0000313" key="14">
    <source>
        <dbReference type="Proteomes" id="UP000502287"/>
    </source>
</evidence>
<dbReference type="Pfam" id="PF01578">
    <property type="entry name" value="Cytochrom_C_asm"/>
    <property type="match status" value="1"/>
</dbReference>
<dbReference type="EMBL" id="CP015029">
    <property type="protein sequence ID" value="QIM64895.1"/>
    <property type="molecule type" value="Genomic_DNA"/>
</dbReference>
<dbReference type="InterPro" id="IPR003557">
    <property type="entry name" value="Cyt_c_biogenesis_CcmC"/>
</dbReference>
<comment type="subcellular location">
    <subcellularLocation>
        <location evidence="9">Cell inner membrane</location>
    </subcellularLocation>
    <subcellularLocation>
        <location evidence="2">Membrane</location>
        <topology evidence="2">Multi-pass membrane protein</topology>
    </subcellularLocation>
</comment>
<comment type="similarity">
    <text evidence="3 9">Belongs to the CcmC/CycZ/HelC family.</text>
</comment>
<keyword evidence="8 9" id="KW-0472">Membrane</keyword>
<evidence type="ECO:0000256" key="3">
    <source>
        <dbReference type="ARBA" id="ARBA00005840"/>
    </source>
</evidence>
<feature type="transmembrane region" description="Helical" evidence="9">
    <location>
        <begin position="91"/>
        <end position="115"/>
    </location>
</feature>
<evidence type="ECO:0000256" key="4">
    <source>
        <dbReference type="ARBA" id="ARBA00016463"/>
    </source>
</evidence>
<dbReference type="KEGG" id="fcl:A4G17_05325"/>
<dbReference type="PANTHER" id="PTHR30071">
    <property type="entry name" value="HEME EXPORTER PROTEIN C"/>
    <property type="match status" value="1"/>
</dbReference>
<feature type="transmembrane region" description="Helical" evidence="9">
    <location>
        <begin position="161"/>
        <end position="181"/>
    </location>
</feature>
<keyword evidence="7 9" id="KW-1133">Transmembrane helix</keyword>
<evidence type="ECO:0000313" key="12">
    <source>
        <dbReference type="EMBL" id="RPE92177.1"/>
    </source>
</evidence>
<dbReference type="EMBL" id="RKQT01000003">
    <property type="protein sequence ID" value="RPE92177.1"/>
    <property type="molecule type" value="Genomic_DNA"/>
</dbReference>
<evidence type="ECO:0000256" key="9">
    <source>
        <dbReference type="RuleBase" id="RU364092"/>
    </source>
</evidence>
<dbReference type="InterPro" id="IPR002541">
    <property type="entry name" value="Cyt_c_assembly"/>
</dbReference>
<sequence length="246" mass="27845">MWKWLHPYAKSETQYRLLGKIQPWLAVLTFLTLSVAFVWGLAFAPKDYQQGDSYRIIFIHVPAAIWSMGVYGSMAVAALVALVWQIRQASLAMISMAPIGAVLAFLSLVTGAIWGKPMWGTWWVWDARLTSALVLFFLYLGVMALYSAFQDRNVGAKAAGILSIVGVINLPIIHFSVEWWNTLHQGATITKFDKPSMAVEMLIPLLLSIFGTMLFMIWLSVLRYRAALLHDERKRPWVRELAKQAK</sequence>
<gene>
    <name evidence="9" type="primary">ccmC</name>
    <name evidence="11" type="ORF">A4G17_05325</name>
    <name evidence="12" type="ORF">EDC49_1462</name>
</gene>
<keyword evidence="9" id="KW-1003">Cell membrane</keyword>
<evidence type="ECO:0000256" key="8">
    <source>
        <dbReference type="ARBA" id="ARBA00023136"/>
    </source>
</evidence>
<dbReference type="InterPro" id="IPR045062">
    <property type="entry name" value="Cyt_c_biogenesis_CcsA/CcmC"/>
</dbReference>
<dbReference type="GO" id="GO:0017004">
    <property type="term" value="P:cytochrome complex assembly"/>
    <property type="evidence" value="ECO:0007669"/>
    <property type="project" value="UniProtKB-KW"/>
</dbReference>